<keyword evidence="4 14" id="KW-0808">Transferase</keyword>
<evidence type="ECO:0000256" key="6">
    <source>
        <dbReference type="ARBA" id="ARBA00022884"/>
    </source>
</evidence>
<dbReference type="EC" id="2.1.1.56" evidence="2"/>
<organism evidence="14 15">
    <name type="scientific">Malassezia obtusa</name>
    <dbReference type="NCBI Taxonomy" id="76774"/>
    <lineage>
        <taxon>Eukaryota</taxon>
        <taxon>Fungi</taxon>
        <taxon>Dikarya</taxon>
        <taxon>Basidiomycota</taxon>
        <taxon>Ustilaginomycotina</taxon>
        <taxon>Malasseziomycetes</taxon>
        <taxon>Malasseziales</taxon>
        <taxon>Malasseziaceae</taxon>
        <taxon>Malassezia</taxon>
    </lineage>
</organism>
<evidence type="ECO:0000256" key="5">
    <source>
        <dbReference type="ARBA" id="ARBA00022691"/>
    </source>
</evidence>
<proteinExistence type="predicted"/>
<dbReference type="CDD" id="cd02440">
    <property type="entry name" value="AdoMet_MTases"/>
    <property type="match status" value="1"/>
</dbReference>
<evidence type="ECO:0000256" key="10">
    <source>
        <dbReference type="ARBA" id="ARBA00044712"/>
    </source>
</evidence>
<dbReference type="InterPro" id="IPR029063">
    <property type="entry name" value="SAM-dependent_MTases_sf"/>
</dbReference>
<feature type="compositionally biased region" description="Low complexity" evidence="12">
    <location>
        <begin position="37"/>
        <end position="54"/>
    </location>
</feature>
<feature type="compositionally biased region" description="Basic and acidic residues" evidence="12">
    <location>
        <begin position="1"/>
        <end position="22"/>
    </location>
</feature>
<comment type="function">
    <text evidence="1">Responsible for methylating the 5'-cap structure of mRNAs.</text>
</comment>
<dbReference type="PROSITE" id="PS51562">
    <property type="entry name" value="RNA_CAP0_MT"/>
    <property type="match status" value="1"/>
</dbReference>
<dbReference type="PANTHER" id="PTHR12189">
    <property type="entry name" value="MRNA GUANINE-7- METHYLTRANSFERASE"/>
    <property type="match status" value="1"/>
</dbReference>
<evidence type="ECO:0000256" key="3">
    <source>
        <dbReference type="ARBA" id="ARBA00022603"/>
    </source>
</evidence>
<name>A0AAF0IWG6_9BASI</name>
<dbReference type="Proteomes" id="UP001214603">
    <property type="component" value="Chromosome 2"/>
</dbReference>
<keyword evidence="15" id="KW-1185">Reference proteome</keyword>
<evidence type="ECO:0000256" key="12">
    <source>
        <dbReference type="SAM" id="MobiDB-lite"/>
    </source>
</evidence>
<gene>
    <name evidence="14" type="primary">ABD1</name>
    <name evidence="14" type="ORF">MOBT1_001695</name>
</gene>
<evidence type="ECO:0000256" key="4">
    <source>
        <dbReference type="ARBA" id="ARBA00022679"/>
    </source>
</evidence>
<keyword evidence="7" id="KW-0506">mRNA capping</keyword>
<evidence type="ECO:0000256" key="2">
    <source>
        <dbReference type="ARBA" id="ARBA00011926"/>
    </source>
</evidence>
<dbReference type="EMBL" id="CP119935">
    <property type="protein sequence ID" value="WFD03006.1"/>
    <property type="molecule type" value="Genomic_DNA"/>
</dbReference>
<evidence type="ECO:0000256" key="1">
    <source>
        <dbReference type="ARBA" id="ARBA00003378"/>
    </source>
</evidence>
<dbReference type="InterPro" id="IPR004971">
    <property type="entry name" value="mRNA_G-N7_MeTrfase_dom"/>
</dbReference>
<evidence type="ECO:0000256" key="11">
    <source>
        <dbReference type="ARBA" id="ARBA00049739"/>
    </source>
</evidence>
<sequence length="432" mass="48827">MHGYDPVRDTQEAEKQEAETHGDALVASPEHTPEPAVPSSPDGSSSVGTGDDSAPSGKPTHPRIPYNPSYRWTEPDSILRPITQAEIDELKANTKNPMRTMPRRPMELKKGVVRERSDSQTSIDAVAQHYNKRRDVGREAREFSPILPLKRFNNWAKSALIATFARSARDAKAQGRILDLGCGKGGDLLKWERQHPSILVMVDIAEVSVNQARVRYEEGHFRWPAEFFAFDCFRHPLTEHIPLPLLEPLFDTVSLQFCMHYAWDTEEHARMMLANVAHSLRPGGTFIGTTPDADTLMGRLEALDDAEALSFGNSNYRIEFEHRYAPGEKPFGNKYRFWLDDAVDDVPEYVVDWATFEALASEYGLRLLYKARFDQVLADGYARPQLRPLLEKMQVIDTNELAQTGVVTPAMPPTMWDVCTLYLCFAFEKEGS</sequence>
<evidence type="ECO:0000256" key="8">
    <source>
        <dbReference type="ARBA" id="ARBA00032772"/>
    </source>
</evidence>
<keyword evidence="7" id="KW-0507">mRNA processing</keyword>
<dbReference type="Pfam" id="PF03291">
    <property type="entry name" value="mRNA_G-N7_MeTrfase"/>
    <property type="match status" value="1"/>
</dbReference>
<dbReference type="GO" id="GO:0003723">
    <property type="term" value="F:RNA binding"/>
    <property type="evidence" value="ECO:0007669"/>
    <property type="project" value="UniProtKB-KW"/>
</dbReference>
<evidence type="ECO:0000313" key="14">
    <source>
        <dbReference type="EMBL" id="WFD03006.1"/>
    </source>
</evidence>
<evidence type="ECO:0000259" key="13">
    <source>
        <dbReference type="PROSITE" id="PS51562"/>
    </source>
</evidence>
<dbReference type="PANTHER" id="PTHR12189:SF2">
    <property type="entry name" value="MRNA CAP GUANINE-N7 METHYLTRANSFERASE"/>
    <property type="match status" value="1"/>
</dbReference>
<reference evidence="14" key="1">
    <citation type="submission" date="2023-03" db="EMBL/GenBank/DDBJ databases">
        <title>Mating type loci evolution in Malassezia.</title>
        <authorList>
            <person name="Coelho M.A."/>
        </authorList>
    </citation>
    <scope>NUCLEOTIDE SEQUENCE</scope>
    <source>
        <strain evidence="14">CBS 7876</strain>
    </source>
</reference>
<dbReference type="SUPFAM" id="SSF53335">
    <property type="entry name" value="S-adenosyl-L-methionine-dependent methyltransferases"/>
    <property type="match status" value="1"/>
</dbReference>
<dbReference type="GO" id="GO:0005634">
    <property type="term" value="C:nucleus"/>
    <property type="evidence" value="ECO:0007669"/>
    <property type="project" value="TreeGrafter"/>
</dbReference>
<feature type="domain" description="MRNA cap 0 methyltransferase" evidence="13">
    <location>
        <begin position="144"/>
        <end position="430"/>
    </location>
</feature>
<dbReference type="AlphaFoldDB" id="A0AAF0IWG6"/>
<feature type="region of interest" description="Disordered" evidence="12">
    <location>
        <begin position="1"/>
        <end position="76"/>
    </location>
</feature>
<dbReference type="Gene3D" id="3.40.50.150">
    <property type="entry name" value="Vaccinia Virus protein VP39"/>
    <property type="match status" value="1"/>
</dbReference>
<evidence type="ECO:0000256" key="7">
    <source>
        <dbReference type="ARBA" id="ARBA00023042"/>
    </source>
</evidence>
<protein>
    <recommendedName>
        <fullName evidence="11">mRNA cap guanine-N(7) methyltransferase</fullName>
        <ecNumber evidence="2">2.1.1.56</ecNumber>
    </recommendedName>
    <alternativeName>
        <fullName evidence="8">mRNA (guanine-N(7))-methyltransferase</fullName>
    </alternativeName>
    <alternativeName>
        <fullName evidence="9">mRNA cap methyltransferase</fullName>
    </alternativeName>
</protein>
<keyword evidence="6" id="KW-0694">RNA-binding</keyword>
<dbReference type="InterPro" id="IPR039753">
    <property type="entry name" value="RG7MT1"/>
</dbReference>
<accession>A0AAF0IWG6</accession>
<evidence type="ECO:0000313" key="15">
    <source>
        <dbReference type="Proteomes" id="UP001214603"/>
    </source>
</evidence>
<keyword evidence="5" id="KW-0949">S-adenosyl-L-methionine</keyword>
<dbReference type="GO" id="GO:0004482">
    <property type="term" value="F:mRNA 5'-cap (guanine-N7-)-methyltransferase activity"/>
    <property type="evidence" value="ECO:0007669"/>
    <property type="project" value="UniProtKB-EC"/>
</dbReference>
<comment type="catalytic activity">
    <reaction evidence="10">
        <text>a 5'-end (5'-triphosphoguanosine)-ribonucleoside in mRNA + S-adenosyl-L-methionine = a 5'-end (N(7)-methyl 5'-triphosphoguanosine)-ribonucleoside in mRNA + S-adenosyl-L-homocysteine</text>
        <dbReference type="Rhea" id="RHEA:67008"/>
        <dbReference type="Rhea" id="RHEA-COMP:17166"/>
        <dbReference type="Rhea" id="RHEA-COMP:17167"/>
        <dbReference type="ChEBI" id="CHEBI:57856"/>
        <dbReference type="ChEBI" id="CHEBI:59789"/>
        <dbReference type="ChEBI" id="CHEBI:156461"/>
        <dbReference type="ChEBI" id="CHEBI:167617"/>
        <dbReference type="EC" id="2.1.1.56"/>
    </reaction>
</comment>
<keyword evidence="3 14" id="KW-0489">Methyltransferase</keyword>
<evidence type="ECO:0000256" key="9">
    <source>
        <dbReference type="ARBA" id="ARBA00033387"/>
    </source>
</evidence>